<dbReference type="InterPro" id="IPR053146">
    <property type="entry name" value="QDO-like"/>
</dbReference>
<accession>A0A0D5C464</accession>
<dbReference type="OrthoDB" id="190812at2157"/>
<dbReference type="STRING" id="1580092.NADRNF5_1818"/>
<keyword evidence="3" id="KW-1185">Reference proteome</keyword>
<dbReference type="Pfam" id="PF07883">
    <property type="entry name" value="Cupin_2"/>
    <property type="match status" value="1"/>
</dbReference>
<dbReference type="AlphaFoldDB" id="A0A0D5C464"/>
<dbReference type="InterPro" id="IPR013096">
    <property type="entry name" value="Cupin_2"/>
</dbReference>
<dbReference type="RefSeq" id="WP_048117494.1">
    <property type="nucleotide sequence ID" value="NZ_CP011070.1"/>
</dbReference>
<dbReference type="InterPro" id="IPR011051">
    <property type="entry name" value="RmlC_Cupin_sf"/>
</dbReference>
<dbReference type="HOGENOM" id="CLU_103066_3_0_2"/>
<dbReference type="EMBL" id="CP011070">
    <property type="protein sequence ID" value="AJW71496.1"/>
    <property type="molecule type" value="Genomic_DNA"/>
</dbReference>
<proteinExistence type="predicted"/>
<dbReference type="Proteomes" id="UP000032408">
    <property type="component" value="Chromosome"/>
</dbReference>
<evidence type="ECO:0000313" key="2">
    <source>
        <dbReference type="EMBL" id="AJW71496.1"/>
    </source>
</evidence>
<dbReference type="PANTHER" id="PTHR36440:SF1">
    <property type="entry name" value="PUTATIVE (AFU_ORTHOLOGUE AFUA_8G07350)-RELATED"/>
    <property type="match status" value="1"/>
</dbReference>
<name>A0A0D5C464_9ARCH</name>
<organism evidence="2 3">
    <name type="scientific">Nitrosopumilus adriaticus</name>
    <dbReference type="NCBI Taxonomy" id="1580092"/>
    <lineage>
        <taxon>Archaea</taxon>
        <taxon>Nitrososphaerota</taxon>
        <taxon>Nitrososphaeria</taxon>
        <taxon>Nitrosopumilales</taxon>
        <taxon>Nitrosopumilaceae</taxon>
        <taxon>Nitrosopumilus</taxon>
    </lineage>
</organism>
<dbReference type="Gene3D" id="2.60.120.10">
    <property type="entry name" value="Jelly Rolls"/>
    <property type="match status" value="1"/>
</dbReference>
<reference evidence="3" key="1">
    <citation type="submission" date="2015-03" db="EMBL/GenBank/DDBJ databases">
        <title>Characterization of two novel Thaumarchaeota isolated from the Northern Adriatic Sea.</title>
        <authorList>
            <person name="Bayer B."/>
            <person name="Vojvoda J."/>
            <person name="Offre P."/>
            <person name="Srivastava A."/>
            <person name="Elisabeth N."/>
            <person name="Garcia J.A.L."/>
            <person name="Schleper C."/>
            <person name="Herndl G.J."/>
        </authorList>
    </citation>
    <scope>NUCLEOTIDE SEQUENCE [LARGE SCALE GENOMIC DNA]</scope>
    <source>
        <strain evidence="3">NF5</strain>
    </source>
</reference>
<gene>
    <name evidence="2" type="ORF">NADRNF5_1818</name>
</gene>
<dbReference type="InterPro" id="IPR014710">
    <property type="entry name" value="RmlC-like_jellyroll"/>
</dbReference>
<dbReference type="GeneID" id="24820986"/>
<evidence type="ECO:0000259" key="1">
    <source>
        <dbReference type="Pfam" id="PF07883"/>
    </source>
</evidence>
<dbReference type="PANTHER" id="PTHR36440">
    <property type="entry name" value="PUTATIVE (AFU_ORTHOLOGUE AFUA_8G07350)-RELATED"/>
    <property type="match status" value="1"/>
</dbReference>
<sequence length="142" mass="15827">MKNHPFDFHGSQFTIKVLSSESSNRYTVLDILHAPNIGPAAHQHPAGPETFHIVEGNYEFFLNGESIVAKAGDTVCVPTGALHRFVTGEKGGHAIVISPPNLEFYFWEVSKLLSERKVPFEEESEIGKKYGQIFSDGSKHWD</sequence>
<dbReference type="KEGG" id="nin:NADRNF5_1818"/>
<feature type="domain" description="Cupin type-2" evidence="1">
    <location>
        <begin position="39"/>
        <end position="89"/>
    </location>
</feature>
<evidence type="ECO:0000313" key="3">
    <source>
        <dbReference type="Proteomes" id="UP000032408"/>
    </source>
</evidence>
<dbReference type="SUPFAM" id="SSF51182">
    <property type="entry name" value="RmlC-like cupins"/>
    <property type="match status" value="1"/>
</dbReference>
<protein>
    <submittedName>
        <fullName evidence="2">Putative Cupin 2 conserved barrel domain protein</fullName>
    </submittedName>
</protein>
<reference evidence="2 3" key="2">
    <citation type="journal article" date="2016" name="ISME J.">
        <title>Physiological and genomic characterization of two novel marine thaumarchaeal strains indicates niche differentiation.</title>
        <authorList>
            <person name="Bayer B."/>
            <person name="Vojvoda J."/>
            <person name="Offre P."/>
            <person name="Alves R.J."/>
            <person name="Elisabeth N.H."/>
            <person name="Garcia J.A."/>
            <person name="Volland J.M."/>
            <person name="Srivastava A."/>
            <person name="Schleper C."/>
            <person name="Herndl G.J."/>
        </authorList>
    </citation>
    <scope>NUCLEOTIDE SEQUENCE [LARGE SCALE GENOMIC DNA]</scope>
    <source>
        <strain evidence="2 3">NF5</strain>
    </source>
</reference>